<organism evidence="2 3">
    <name type="scientific">Pleurodeles waltl</name>
    <name type="common">Iberian ribbed newt</name>
    <dbReference type="NCBI Taxonomy" id="8319"/>
    <lineage>
        <taxon>Eukaryota</taxon>
        <taxon>Metazoa</taxon>
        <taxon>Chordata</taxon>
        <taxon>Craniata</taxon>
        <taxon>Vertebrata</taxon>
        <taxon>Euteleostomi</taxon>
        <taxon>Amphibia</taxon>
        <taxon>Batrachia</taxon>
        <taxon>Caudata</taxon>
        <taxon>Salamandroidea</taxon>
        <taxon>Salamandridae</taxon>
        <taxon>Pleurodelinae</taxon>
        <taxon>Pleurodeles</taxon>
    </lineage>
</organism>
<accession>A0AAV7QIC0</accession>
<dbReference type="Proteomes" id="UP001066276">
    <property type="component" value="Chromosome 6"/>
</dbReference>
<protein>
    <submittedName>
        <fullName evidence="2">Uncharacterized protein</fullName>
    </submittedName>
</protein>
<comment type="caution">
    <text evidence="2">The sequence shown here is derived from an EMBL/GenBank/DDBJ whole genome shotgun (WGS) entry which is preliminary data.</text>
</comment>
<dbReference type="EMBL" id="JANPWB010000010">
    <property type="protein sequence ID" value="KAJ1139943.1"/>
    <property type="molecule type" value="Genomic_DNA"/>
</dbReference>
<gene>
    <name evidence="2" type="ORF">NDU88_006305</name>
</gene>
<evidence type="ECO:0000256" key="1">
    <source>
        <dbReference type="SAM" id="MobiDB-lite"/>
    </source>
</evidence>
<keyword evidence="3" id="KW-1185">Reference proteome</keyword>
<proteinExistence type="predicted"/>
<dbReference type="AlphaFoldDB" id="A0AAV7QIC0"/>
<feature type="compositionally biased region" description="Basic and acidic residues" evidence="1">
    <location>
        <begin position="140"/>
        <end position="150"/>
    </location>
</feature>
<name>A0AAV7QIC0_PLEWA</name>
<evidence type="ECO:0000313" key="3">
    <source>
        <dbReference type="Proteomes" id="UP001066276"/>
    </source>
</evidence>
<feature type="region of interest" description="Disordered" evidence="1">
    <location>
        <begin position="71"/>
        <end position="175"/>
    </location>
</feature>
<feature type="compositionally biased region" description="Basic and acidic residues" evidence="1">
    <location>
        <begin position="83"/>
        <end position="95"/>
    </location>
</feature>
<reference evidence="2" key="1">
    <citation type="journal article" date="2022" name="bioRxiv">
        <title>Sequencing and chromosome-scale assembly of the giantPleurodeles waltlgenome.</title>
        <authorList>
            <person name="Brown T."/>
            <person name="Elewa A."/>
            <person name="Iarovenko S."/>
            <person name="Subramanian E."/>
            <person name="Araus A.J."/>
            <person name="Petzold A."/>
            <person name="Susuki M."/>
            <person name="Suzuki K.-i.T."/>
            <person name="Hayashi T."/>
            <person name="Toyoda A."/>
            <person name="Oliveira C."/>
            <person name="Osipova E."/>
            <person name="Leigh N.D."/>
            <person name="Simon A."/>
            <person name="Yun M.H."/>
        </authorList>
    </citation>
    <scope>NUCLEOTIDE SEQUENCE</scope>
    <source>
        <strain evidence="2">20211129_DDA</strain>
        <tissue evidence="2">Liver</tissue>
    </source>
</reference>
<sequence>MPGTTGSHCAGELDACCSCTVRGAQARAGRRRRASYLGRVCKGLRHALGISPPALLASTIRGTGLLWGRQFGGRGGRSALTAQRDEPLLGRRRDSLNAPSMTCCPDPTAPSPTPRRPTAAPRGLKAPPPGPGQQCTGPGRRPEVNKRDRGATAPAIAPDAGRRQPRKMKARVEPP</sequence>
<evidence type="ECO:0000313" key="2">
    <source>
        <dbReference type="EMBL" id="KAJ1139943.1"/>
    </source>
</evidence>